<comment type="subcellular location">
    <subcellularLocation>
        <location evidence="2">Cytoplasm</location>
    </subcellularLocation>
    <subcellularLocation>
        <location evidence="1">Nucleus</location>
    </subcellularLocation>
</comment>
<dbReference type="InterPro" id="IPR039924">
    <property type="entry name" value="ICln/Lot5/Saf5"/>
</dbReference>
<dbReference type="InterPro" id="IPR011993">
    <property type="entry name" value="PH-like_dom_sf"/>
</dbReference>
<gene>
    <name evidence="6" type="ORF">CCUR1050_LOCUS33016</name>
</gene>
<dbReference type="Gene3D" id="2.30.29.30">
    <property type="entry name" value="Pleckstrin-homology domain (PH domain)/Phosphotyrosine-binding domain (PTB)"/>
    <property type="match status" value="1"/>
</dbReference>
<evidence type="ECO:0000256" key="3">
    <source>
        <dbReference type="ARBA" id="ARBA00022490"/>
    </source>
</evidence>
<dbReference type="PANTHER" id="PTHR21399:SF0">
    <property type="entry name" value="METHYLOSOME SUBUNIT PICLN"/>
    <property type="match status" value="1"/>
</dbReference>
<protein>
    <recommendedName>
        <fullName evidence="7">Methylosome subunit pICln</fullName>
    </recommendedName>
</protein>
<evidence type="ECO:0000256" key="1">
    <source>
        <dbReference type="ARBA" id="ARBA00004123"/>
    </source>
</evidence>
<feature type="compositionally biased region" description="Basic and acidic residues" evidence="5">
    <location>
        <begin position="190"/>
        <end position="202"/>
    </location>
</feature>
<accession>A0A7S0NAP6</accession>
<dbReference type="GO" id="GO:0045292">
    <property type="term" value="P:mRNA cis splicing, via spliceosome"/>
    <property type="evidence" value="ECO:0007669"/>
    <property type="project" value="TreeGrafter"/>
</dbReference>
<organism evidence="6">
    <name type="scientific">Cryptomonas curvata</name>
    <dbReference type="NCBI Taxonomy" id="233186"/>
    <lineage>
        <taxon>Eukaryota</taxon>
        <taxon>Cryptophyceae</taxon>
        <taxon>Cryptomonadales</taxon>
        <taxon>Cryptomonadaceae</taxon>
        <taxon>Cryptomonas</taxon>
    </lineage>
</organism>
<dbReference type="GO" id="GO:0034715">
    <property type="term" value="C:pICln-Sm protein complex"/>
    <property type="evidence" value="ECO:0007669"/>
    <property type="project" value="TreeGrafter"/>
</dbReference>
<evidence type="ECO:0000313" key="6">
    <source>
        <dbReference type="EMBL" id="CAD8663378.1"/>
    </source>
</evidence>
<keyword evidence="3" id="KW-0963">Cytoplasm</keyword>
<evidence type="ECO:0000256" key="5">
    <source>
        <dbReference type="SAM" id="MobiDB-lite"/>
    </source>
</evidence>
<evidence type="ECO:0000256" key="4">
    <source>
        <dbReference type="ARBA" id="ARBA00023242"/>
    </source>
</evidence>
<dbReference type="GO" id="GO:0000387">
    <property type="term" value="P:spliceosomal snRNP assembly"/>
    <property type="evidence" value="ECO:0007669"/>
    <property type="project" value="TreeGrafter"/>
</dbReference>
<name>A0A7S0NAP6_9CRYP</name>
<dbReference type="Pfam" id="PF03517">
    <property type="entry name" value="Voldacs"/>
    <property type="match status" value="1"/>
</dbReference>
<dbReference type="GO" id="GO:0005681">
    <property type="term" value="C:spliceosomal complex"/>
    <property type="evidence" value="ECO:0007669"/>
    <property type="project" value="TreeGrafter"/>
</dbReference>
<dbReference type="PANTHER" id="PTHR21399">
    <property type="entry name" value="CHLORIDE CONDUCTANCE REGULATORY PROTEIN ICLN"/>
    <property type="match status" value="1"/>
</dbReference>
<dbReference type="EMBL" id="HBEZ01060114">
    <property type="protein sequence ID" value="CAD8663378.1"/>
    <property type="molecule type" value="Transcribed_RNA"/>
</dbReference>
<evidence type="ECO:0000256" key="2">
    <source>
        <dbReference type="ARBA" id="ARBA00004496"/>
    </source>
</evidence>
<dbReference type="AlphaFoldDB" id="A0A7S0NAP6"/>
<dbReference type="SUPFAM" id="SSF50729">
    <property type="entry name" value="PH domain-like"/>
    <property type="match status" value="1"/>
</dbReference>
<sequence>MAADSDIIVNPFVTSAMPDVGPDETKFVQEGVTVFINSRPALGSGKLTLTTQRIIWNPQDDSGNSITLPWRSVLMHAVSRDTTYFPHPCMYCQVQTCLEIFSTAGTGEDEEEDDESNDIETPTHDLRFVLQDPSYLGVLFTVFSECQALHPEEQEEGEGDFMFNEDEVIRANESRLDALLRMPSPGDVDMLTRHEDDDRFADAEEDED</sequence>
<evidence type="ECO:0008006" key="7">
    <source>
        <dbReference type="Google" id="ProtNLM"/>
    </source>
</evidence>
<keyword evidence="4" id="KW-0539">Nucleus</keyword>
<reference evidence="6" key="1">
    <citation type="submission" date="2021-01" db="EMBL/GenBank/DDBJ databases">
        <authorList>
            <person name="Corre E."/>
            <person name="Pelletier E."/>
            <person name="Niang G."/>
            <person name="Scheremetjew M."/>
            <person name="Finn R."/>
            <person name="Kale V."/>
            <person name="Holt S."/>
            <person name="Cochrane G."/>
            <person name="Meng A."/>
            <person name="Brown T."/>
            <person name="Cohen L."/>
        </authorList>
    </citation>
    <scope>NUCLEOTIDE SEQUENCE</scope>
    <source>
        <strain evidence="6">CCAP979/52</strain>
    </source>
</reference>
<feature type="region of interest" description="Disordered" evidence="5">
    <location>
        <begin position="181"/>
        <end position="208"/>
    </location>
</feature>
<proteinExistence type="predicted"/>
<dbReference type="GO" id="GO:0005829">
    <property type="term" value="C:cytosol"/>
    <property type="evidence" value="ECO:0007669"/>
    <property type="project" value="TreeGrafter"/>
</dbReference>